<evidence type="ECO:0000313" key="2">
    <source>
        <dbReference type="EMBL" id="KAF2855905.1"/>
    </source>
</evidence>
<evidence type="ECO:0008006" key="4">
    <source>
        <dbReference type="Google" id="ProtNLM"/>
    </source>
</evidence>
<organism evidence="2 3">
    <name type="scientific">Plenodomus tracheiphilus IPT5</name>
    <dbReference type="NCBI Taxonomy" id="1408161"/>
    <lineage>
        <taxon>Eukaryota</taxon>
        <taxon>Fungi</taxon>
        <taxon>Dikarya</taxon>
        <taxon>Ascomycota</taxon>
        <taxon>Pezizomycotina</taxon>
        <taxon>Dothideomycetes</taxon>
        <taxon>Pleosporomycetidae</taxon>
        <taxon>Pleosporales</taxon>
        <taxon>Pleosporineae</taxon>
        <taxon>Leptosphaeriaceae</taxon>
        <taxon>Plenodomus</taxon>
    </lineage>
</organism>
<keyword evidence="3" id="KW-1185">Reference proteome</keyword>
<feature type="region of interest" description="Disordered" evidence="1">
    <location>
        <begin position="148"/>
        <end position="171"/>
    </location>
</feature>
<dbReference type="Proteomes" id="UP000799423">
    <property type="component" value="Unassembled WGS sequence"/>
</dbReference>
<dbReference type="EMBL" id="MU006289">
    <property type="protein sequence ID" value="KAF2855905.1"/>
    <property type="molecule type" value="Genomic_DNA"/>
</dbReference>
<dbReference type="AlphaFoldDB" id="A0A6A7BN02"/>
<reference evidence="2" key="1">
    <citation type="submission" date="2020-01" db="EMBL/GenBank/DDBJ databases">
        <authorList>
            <consortium name="DOE Joint Genome Institute"/>
            <person name="Haridas S."/>
            <person name="Albert R."/>
            <person name="Binder M."/>
            <person name="Bloem J."/>
            <person name="Labutti K."/>
            <person name="Salamov A."/>
            <person name="Andreopoulos B."/>
            <person name="Baker S.E."/>
            <person name="Barry K."/>
            <person name="Bills G."/>
            <person name="Bluhm B.H."/>
            <person name="Cannon C."/>
            <person name="Castanera R."/>
            <person name="Culley D.E."/>
            <person name="Daum C."/>
            <person name="Ezra D."/>
            <person name="Gonzalez J.B."/>
            <person name="Henrissat B."/>
            <person name="Kuo A."/>
            <person name="Liang C."/>
            <person name="Lipzen A."/>
            <person name="Lutzoni F."/>
            <person name="Magnuson J."/>
            <person name="Mondo S."/>
            <person name="Nolan M."/>
            <person name="Ohm R."/>
            <person name="Pangilinan J."/>
            <person name="Park H.-J."/>
            <person name="Ramirez L."/>
            <person name="Alfaro M."/>
            <person name="Sun H."/>
            <person name="Tritt A."/>
            <person name="Yoshinaga Y."/>
            <person name="Zwiers L.-H."/>
            <person name="Turgeon B.G."/>
            <person name="Goodwin S.B."/>
            <person name="Spatafora J.W."/>
            <person name="Crous P.W."/>
            <person name="Grigoriev I.V."/>
        </authorList>
    </citation>
    <scope>NUCLEOTIDE SEQUENCE</scope>
    <source>
        <strain evidence="2">IPT5</strain>
    </source>
</reference>
<sequence length="301" mass="31621">MGADDIAVWAVCEFADNILHQPHRTRDFRKMHLLLAQRLVLVQVFATCVAANREWLILGLPECWQIFLGSTEDDCGSRSCVCKTTESNAPYLPGIVTCLVSQCKADQLGIKLFLGPLQLYCSAIGCSISDQVIGSAYAATSATDSKPSTVTEISSSRSIHAPERRTTHRSDGGAELTKTMETTIVQYTTDGDGNGIQIMVSLVIGTSGIHTGAVLTSTVKSKATSTIASPTTSISSSGLPSYESAAASTRTPASTSAEESQATVRPGTGNGSPFENMQAGAGKWCVPALLLGLGALVAWLS</sequence>
<feature type="compositionally biased region" description="Basic and acidic residues" evidence="1">
    <location>
        <begin position="160"/>
        <end position="171"/>
    </location>
</feature>
<evidence type="ECO:0000256" key="1">
    <source>
        <dbReference type="SAM" id="MobiDB-lite"/>
    </source>
</evidence>
<proteinExistence type="predicted"/>
<gene>
    <name evidence="2" type="ORF">T440DRAFT_463251</name>
</gene>
<dbReference type="OrthoDB" id="3695248at2759"/>
<accession>A0A6A7BN02</accession>
<evidence type="ECO:0000313" key="3">
    <source>
        <dbReference type="Proteomes" id="UP000799423"/>
    </source>
</evidence>
<protein>
    <recommendedName>
        <fullName evidence="4">Extracellular membrane protein CFEM domain-containing protein</fullName>
    </recommendedName>
</protein>
<feature type="compositionally biased region" description="Low complexity" evidence="1">
    <location>
        <begin position="226"/>
        <end position="260"/>
    </location>
</feature>
<feature type="compositionally biased region" description="Polar residues" evidence="1">
    <location>
        <begin position="148"/>
        <end position="158"/>
    </location>
</feature>
<name>A0A6A7BN02_9PLEO</name>
<feature type="region of interest" description="Disordered" evidence="1">
    <location>
        <begin position="226"/>
        <end position="275"/>
    </location>
</feature>